<comment type="caution">
    <text evidence="4">The sequence shown here is derived from an EMBL/GenBank/DDBJ whole genome shotgun (WGS) entry which is preliminary data.</text>
</comment>
<keyword evidence="5" id="KW-1185">Reference proteome</keyword>
<sequence length="110" mass="12509">VIYGDPAYGRQQYLLSPLKGSRLTAQQERFNAAMSKVRICVKWEFGRLVQYWAFCDHARNQKLQLQPVGTTYKVAVLLANVWTCMNTGTQTSKFFGLSPPSVEEYLLTAN</sequence>
<evidence type="ECO:0000256" key="1">
    <source>
        <dbReference type="ARBA" id="ARBA00001968"/>
    </source>
</evidence>
<keyword evidence="2" id="KW-0479">Metal-binding</keyword>
<organism evidence="4 5">
    <name type="scientific">Lagenidium giganteum</name>
    <dbReference type="NCBI Taxonomy" id="4803"/>
    <lineage>
        <taxon>Eukaryota</taxon>
        <taxon>Sar</taxon>
        <taxon>Stramenopiles</taxon>
        <taxon>Oomycota</taxon>
        <taxon>Peronosporomycetes</taxon>
        <taxon>Pythiales</taxon>
        <taxon>Pythiaceae</taxon>
    </lineage>
</organism>
<reference evidence="4" key="1">
    <citation type="submission" date="2022-11" db="EMBL/GenBank/DDBJ databases">
        <authorList>
            <person name="Morgan W.R."/>
            <person name="Tartar A."/>
        </authorList>
    </citation>
    <scope>NUCLEOTIDE SEQUENCE</scope>
    <source>
        <strain evidence="4">ARSEF 373</strain>
    </source>
</reference>
<dbReference type="GO" id="GO:0046872">
    <property type="term" value="F:metal ion binding"/>
    <property type="evidence" value="ECO:0007669"/>
    <property type="project" value="UniProtKB-KW"/>
</dbReference>
<protein>
    <recommendedName>
        <fullName evidence="3">DDE Tnp4 domain-containing protein</fullName>
    </recommendedName>
</protein>
<dbReference type="AlphaFoldDB" id="A0AAV2YV79"/>
<dbReference type="InterPro" id="IPR027806">
    <property type="entry name" value="HARBI1_dom"/>
</dbReference>
<feature type="domain" description="DDE Tnp4" evidence="3">
    <location>
        <begin position="2"/>
        <end position="80"/>
    </location>
</feature>
<proteinExistence type="predicted"/>
<evidence type="ECO:0000313" key="4">
    <source>
        <dbReference type="EMBL" id="DAZ98795.1"/>
    </source>
</evidence>
<dbReference type="Pfam" id="PF13359">
    <property type="entry name" value="DDE_Tnp_4"/>
    <property type="match status" value="1"/>
</dbReference>
<accession>A0AAV2YV79</accession>
<dbReference type="EMBL" id="DAKRPA010000096">
    <property type="protein sequence ID" value="DAZ98795.1"/>
    <property type="molecule type" value="Genomic_DNA"/>
</dbReference>
<evidence type="ECO:0000259" key="3">
    <source>
        <dbReference type="Pfam" id="PF13359"/>
    </source>
</evidence>
<feature type="non-terminal residue" evidence="4">
    <location>
        <position position="1"/>
    </location>
</feature>
<evidence type="ECO:0000256" key="2">
    <source>
        <dbReference type="ARBA" id="ARBA00022723"/>
    </source>
</evidence>
<name>A0AAV2YV79_9STRA</name>
<dbReference type="Proteomes" id="UP001146120">
    <property type="component" value="Unassembled WGS sequence"/>
</dbReference>
<comment type="cofactor">
    <cofactor evidence="1">
        <name>a divalent metal cation</name>
        <dbReference type="ChEBI" id="CHEBI:60240"/>
    </cofactor>
</comment>
<evidence type="ECO:0000313" key="5">
    <source>
        <dbReference type="Proteomes" id="UP001146120"/>
    </source>
</evidence>
<reference evidence="4" key="2">
    <citation type="journal article" date="2023" name="Microbiol Resour">
        <title>Decontamination and Annotation of the Draft Genome Sequence of the Oomycete Lagenidium giganteum ARSEF 373.</title>
        <authorList>
            <person name="Morgan W.R."/>
            <person name="Tartar A."/>
        </authorList>
    </citation>
    <scope>NUCLEOTIDE SEQUENCE</scope>
    <source>
        <strain evidence="4">ARSEF 373</strain>
    </source>
</reference>
<gene>
    <name evidence="4" type="ORF">N0F65_000951</name>
</gene>